<feature type="region of interest" description="Disordered" evidence="2">
    <location>
        <begin position="29"/>
        <end position="123"/>
    </location>
</feature>
<comment type="caution">
    <text evidence="4">The sequence shown here is derived from an EMBL/GenBank/DDBJ whole genome shotgun (WGS) entry which is preliminary data.</text>
</comment>
<keyword evidence="5" id="KW-1185">Reference proteome</keyword>
<feature type="region of interest" description="Disordered" evidence="2">
    <location>
        <begin position="135"/>
        <end position="162"/>
    </location>
</feature>
<dbReference type="AlphaFoldDB" id="A0AAE1F6Q4"/>
<dbReference type="Proteomes" id="UP001286313">
    <property type="component" value="Unassembled WGS sequence"/>
</dbReference>
<dbReference type="GO" id="GO:0003677">
    <property type="term" value="F:DNA binding"/>
    <property type="evidence" value="ECO:0007669"/>
    <property type="project" value="InterPro"/>
</dbReference>
<feature type="domain" description="HTH psq-type" evidence="3">
    <location>
        <begin position="255"/>
        <end position="290"/>
    </location>
</feature>
<feature type="compositionally biased region" description="Pro residues" evidence="2">
    <location>
        <begin position="141"/>
        <end position="154"/>
    </location>
</feature>
<accession>A0AAE1F6Q4</accession>
<feature type="compositionally biased region" description="Low complexity" evidence="2">
    <location>
        <begin position="29"/>
        <end position="47"/>
    </location>
</feature>
<organism evidence="4 5">
    <name type="scientific">Petrolisthes cinctipes</name>
    <name type="common">Flat porcelain crab</name>
    <dbReference type="NCBI Taxonomy" id="88211"/>
    <lineage>
        <taxon>Eukaryota</taxon>
        <taxon>Metazoa</taxon>
        <taxon>Ecdysozoa</taxon>
        <taxon>Arthropoda</taxon>
        <taxon>Crustacea</taxon>
        <taxon>Multicrustacea</taxon>
        <taxon>Malacostraca</taxon>
        <taxon>Eumalacostraca</taxon>
        <taxon>Eucarida</taxon>
        <taxon>Decapoda</taxon>
        <taxon>Pleocyemata</taxon>
        <taxon>Anomura</taxon>
        <taxon>Galatheoidea</taxon>
        <taxon>Porcellanidae</taxon>
        <taxon>Petrolisthes</taxon>
    </lineage>
</organism>
<gene>
    <name evidence="4" type="ORF">Pcinc_026116</name>
</gene>
<dbReference type="InterPro" id="IPR009057">
    <property type="entry name" value="Homeodomain-like_sf"/>
</dbReference>
<protein>
    <recommendedName>
        <fullName evidence="3">HTH psq-type domain-containing protein</fullName>
    </recommendedName>
</protein>
<proteinExistence type="predicted"/>
<feature type="compositionally biased region" description="Gly residues" evidence="2">
    <location>
        <begin position="188"/>
        <end position="198"/>
    </location>
</feature>
<dbReference type="Pfam" id="PF05225">
    <property type="entry name" value="HTH_psq"/>
    <property type="match status" value="1"/>
</dbReference>
<comment type="subcellular location">
    <subcellularLocation>
        <location evidence="1">Nucleus</location>
    </subcellularLocation>
</comment>
<feature type="compositionally biased region" description="Pro residues" evidence="2">
    <location>
        <begin position="215"/>
        <end position="224"/>
    </location>
</feature>
<evidence type="ECO:0000313" key="5">
    <source>
        <dbReference type="Proteomes" id="UP001286313"/>
    </source>
</evidence>
<name>A0AAE1F6Q4_PETCI</name>
<sequence>MRQGEVFIFSGLCQVGLHDSWVDDSQATTNYTTTTTPQQQQQQQQQQASITKTDLTFYHPDDNDGDDDDETEHLQQHPSEDTPHKKSDHNNSNNPLDLMAMCDDDDELDDSTHSNTSNHLGGIKRIQIKLEQTDLDTHPPTTTPPPPPPPPPPEDCSDSEMTPLANLDHHATTTTAHFLTEEEEDGGGLILLGLSGGEGSHEFAHPGPSHQSQAAPPPSSPPPTTSSASHPSPDPLAMTHRPTPPRKMRRYSKQDLATALNLIREGHLGIKPAARAFNIPVATLYNAAKRNDIISPMQQGANKESTRNKMSPLLVSGDDGQQTYLCFSHTNTPTTQ</sequence>
<reference evidence="4" key="1">
    <citation type="submission" date="2023-10" db="EMBL/GenBank/DDBJ databases">
        <title>Genome assemblies of two species of porcelain crab, Petrolisthes cinctipes and Petrolisthes manimaculis (Anomura: Porcellanidae).</title>
        <authorList>
            <person name="Angst P."/>
        </authorList>
    </citation>
    <scope>NUCLEOTIDE SEQUENCE</scope>
    <source>
        <strain evidence="4">PB745_01</strain>
        <tissue evidence="4">Gill</tissue>
    </source>
</reference>
<evidence type="ECO:0000256" key="1">
    <source>
        <dbReference type="ARBA" id="ARBA00004123"/>
    </source>
</evidence>
<dbReference type="EMBL" id="JAWQEG010002996">
    <property type="protein sequence ID" value="KAK3868499.1"/>
    <property type="molecule type" value="Genomic_DNA"/>
</dbReference>
<evidence type="ECO:0000313" key="4">
    <source>
        <dbReference type="EMBL" id="KAK3868499.1"/>
    </source>
</evidence>
<evidence type="ECO:0000256" key="2">
    <source>
        <dbReference type="SAM" id="MobiDB-lite"/>
    </source>
</evidence>
<feature type="region of interest" description="Disordered" evidence="2">
    <location>
        <begin position="188"/>
        <end position="249"/>
    </location>
</feature>
<dbReference type="Gene3D" id="1.10.10.60">
    <property type="entry name" value="Homeodomain-like"/>
    <property type="match status" value="1"/>
</dbReference>
<dbReference type="InterPro" id="IPR007889">
    <property type="entry name" value="HTH_Psq"/>
</dbReference>
<evidence type="ECO:0000259" key="3">
    <source>
        <dbReference type="Pfam" id="PF05225"/>
    </source>
</evidence>
<feature type="compositionally biased region" description="Basic and acidic residues" evidence="2">
    <location>
        <begin position="72"/>
        <end position="89"/>
    </location>
</feature>
<dbReference type="SUPFAM" id="SSF46689">
    <property type="entry name" value="Homeodomain-like"/>
    <property type="match status" value="1"/>
</dbReference>
<dbReference type="GO" id="GO:0005634">
    <property type="term" value="C:nucleus"/>
    <property type="evidence" value="ECO:0007669"/>
    <property type="project" value="UniProtKB-SubCell"/>
</dbReference>